<dbReference type="Proteomes" id="UP001642360">
    <property type="component" value="Unassembled WGS sequence"/>
</dbReference>
<dbReference type="EMBL" id="CAUOFW020006614">
    <property type="protein sequence ID" value="CAK9175474.1"/>
    <property type="molecule type" value="Genomic_DNA"/>
</dbReference>
<proteinExistence type="predicted"/>
<gene>
    <name evidence="1" type="ORF">ILEXP_LOCUS45276</name>
</gene>
<protein>
    <submittedName>
        <fullName evidence="1">Uncharacterized protein</fullName>
    </submittedName>
</protein>
<name>A0ABC8U123_9AQUA</name>
<keyword evidence="2" id="KW-1185">Reference proteome</keyword>
<evidence type="ECO:0000313" key="1">
    <source>
        <dbReference type="EMBL" id="CAK9175474.1"/>
    </source>
</evidence>
<dbReference type="AlphaFoldDB" id="A0ABC8U123"/>
<reference evidence="1 2" key="1">
    <citation type="submission" date="2024-02" db="EMBL/GenBank/DDBJ databases">
        <authorList>
            <person name="Vignale AGUSTIN F."/>
            <person name="Sosa J E."/>
            <person name="Modenutti C."/>
        </authorList>
    </citation>
    <scope>NUCLEOTIDE SEQUENCE [LARGE SCALE GENOMIC DNA]</scope>
</reference>
<organism evidence="1 2">
    <name type="scientific">Ilex paraguariensis</name>
    <name type="common">yerba mate</name>
    <dbReference type="NCBI Taxonomy" id="185542"/>
    <lineage>
        <taxon>Eukaryota</taxon>
        <taxon>Viridiplantae</taxon>
        <taxon>Streptophyta</taxon>
        <taxon>Embryophyta</taxon>
        <taxon>Tracheophyta</taxon>
        <taxon>Spermatophyta</taxon>
        <taxon>Magnoliopsida</taxon>
        <taxon>eudicotyledons</taxon>
        <taxon>Gunneridae</taxon>
        <taxon>Pentapetalae</taxon>
        <taxon>asterids</taxon>
        <taxon>campanulids</taxon>
        <taxon>Aquifoliales</taxon>
        <taxon>Aquifoliaceae</taxon>
        <taxon>Ilex</taxon>
    </lineage>
</organism>
<sequence length="70" mass="8061">MPEVSDLIPGGLKSSEEVEYSRRRNAILPRLEAQMIPEINHILCESQCLNRKNLCYSNFFSSLQNGKYQT</sequence>
<accession>A0ABC8U123</accession>
<comment type="caution">
    <text evidence="1">The sequence shown here is derived from an EMBL/GenBank/DDBJ whole genome shotgun (WGS) entry which is preliminary data.</text>
</comment>
<evidence type="ECO:0000313" key="2">
    <source>
        <dbReference type="Proteomes" id="UP001642360"/>
    </source>
</evidence>